<sequence>MERLDSDIEITQKQIDEALCPPADFGYSGDNPDMFDTWSAGPCIRTRDSGLLAKSNADSLIAHLESDPSLSDDWELVTFNHWACGWTDQVSFRTVDGHGKASRIFRVLMAWQAALDDYPVADEADWSRREHEGQVEYIRDNTPDVDIDKAPDNWPEMVFSYLWDANHYFQDTDDGGWIEDERLLEAIRALGWSEPVEI</sequence>
<gene>
    <name evidence="1" type="ORF">LCGC14_1889820</name>
</gene>
<protein>
    <submittedName>
        <fullName evidence="1">Uncharacterized protein</fullName>
    </submittedName>
</protein>
<evidence type="ECO:0000313" key="1">
    <source>
        <dbReference type="EMBL" id="KKL91921.1"/>
    </source>
</evidence>
<comment type="caution">
    <text evidence="1">The sequence shown here is derived from an EMBL/GenBank/DDBJ whole genome shotgun (WGS) entry which is preliminary data.</text>
</comment>
<dbReference type="EMBL" id="LAZR01019606">
    <property type="protein sequence ID" value="KKL91921.1"/>
    <property type="molecule type" value="Genomic_DNA"/>
</dbReference>
<dbReference type="AlphaFoldDB" id="A0A0F9GMZ9"/>
<organism evidence="1">
    <name type="scientific">marine sediment metagenome</name>
    <dbReference type="NCBI Taxonomy" id="412755"/>
    <lineage>
        <taxon>unclassified sequences</taxon>
        <taxon>metagenomes</taxon>
        <taxon>ecological metagenomes</taxon>
    </lineage>
</organism>
<name>A0A0F9GMZ9_9ZZZZ</name>
<reference evidence="1" key="1">
    <citation type="journal article" date="2015" name="Nature">
        <title>Complex archaea that bridge the gap between prokaryotes and eukaryotes.</title>
        <authorList>
            <person name="Spang A."/>
            <person name="Saw J.H."/>
            <person name="Jorgensen S.L."/>
            <person name="Zaremba-Niedzwiedzka K."/>
            <person name="Martijn J."/>
            <person name="Lind A.E."/>
            <person name="van Eijk R."/>
            <person name="Schleper C."/>
            <person name="Guy L."/>
            <person name="Ettema T.J."/>
        </authorList>
    </citation>
    <scope>NUCLEOTIDE SEQUENCE</scope>
</reference>
<proteinExistence type="predicted"/>
<accession>A0A0F9GMZ9</accession>